<dbReference type="PANTHER" id="PTHR43461:SF1">
    <property type="entry name" value="TRANSMEMBRANE PROTEIN 256"/>
    <property type="match status" value="1"/>
</dbReference>
<keyword evidence="4 6" id="KW-1133">Transmembrane helix</keyword>
<keyword evidence="3 6" id="KW-0812">Transmembrane</keyword>
<evidence type="ECO:0000256" key="4">
    <source>
        <dbReference type="ARBA" id="ARBA00022989"/>
    </source>
</evidence>
<evidence type="ECO:0000313" key="7">
    <source>
        <dbReference type="EMBL" id="MBD2848236.1"/>
    </source>
</evidence>
<dbReference type="EMBL" id="JACXIZ010000059">
    <property type="protein sequence ID" value="MBD2848236.1"/>
    <property type="molecule type" value="Genomic_DNA"/>
</dbReference>
<dbReference type="Pfam" id="PF04241">
    <property type="entry name" value="DUF423"/>
    <property type="match status" value="1"/>
</dbReference>
<keyword evidence="5 6" id="KW-0472">Membrane</keyword>
<keyword evidence="8" id="KW-1185">Reference proteome</keyword>
<dbReference type="RefSeq" id="WP_190921335.1">
    <property type="nucleotide sequence ID" value="NZ_JACXIZ010000059.1"/>
</dbReference>
<evidence type="ECO:0000256" key="3">
    <source>
        <dbReference type="ARBA" id="ARBA00022692"/>
    </source>
</evidence>
<evidence type="ECO:0000256" key="2">
    <source>
        <dbReference type="ARBA" id="ARBA00009694"/>
    </source>
</evidence>
<accession>A0A927GUD2</accession>
<name>A0A927GUD2_9BACL</name>
<reference evidence="7" key="1">
    <citation type="submission" date="2020-09" db="EMBL/GenBank/DDBJ databases">
        <title>A novel bacterium of genus Paenibacillus, isolated from South China Sea.</title>
        <authorList>
            <person name="Huang H."/>
            <person name="Mo K."/>
            <person name="Hu Y."/>
        </authorList>
    </citation>
    <scope>NUCLEOTIDE SEQUENCE</scope>
    <source>
        <strain evidence="7">IB182496</strain>
    </source>
</reference>
<feature type="transmembrane region" description="Helical" evidence="6">
    <location>
        <begin position="105"/>
        <end position="122"/>
    </location>
</feature>
<organism evidence="7 8">
    <name type="scientific">Paenibacillus sabuli</name>
    <dbReference type="NCBI Taxonomy" id="2772509"/>
    <lineage>
        <taxon>Bacteria</taxon>
        <taxon>Bacillati</taxon>
        <taxon>Bacillota</taxon>
        <taxon>Bacilli</taxon>
        <taxon>Bacillales</taxon>
        <taxon>Paenibacillaceae</taxon>
        <taxon>Paenibacillus</taxon>
    </lineage>
</organism>
<evidence type="ECO:0000313" key="8">
    <source>
        <dbReference type="Proteomes" id="UP000621560"/>
    </source>
</evidence>
<evidence type="ECO:0000256" key="5">
    <source>
        <dbReference type="ARBA" id="ARBA00023136"/>
    </source>
</evidence>
<comment type="similarity">
    <text evidence="2">Belongs to the UPF0382 family.</text>
</comment>
<evidence type="ECO:0000256" key="6">
    <source>
        <dbReference type="SAM" id="Phobius"/>
    </source>
</evidence>
<gene>
    <name evidence="7" type="ORF">IDH44_23830</name>
</gene>
<dbReference type="AlphaFoldDB" id="A0A927GUD2"/>
<feature type="transmembrane region" description="Helical" evidence="6">
    <location>
        <begin position="48"/>
        <end position="64"/>
    </location>
</feature>
<evidence type="ECO:0000256" key="1">
    <source>
        <dbReference type="ARBA" id="ARBA00004141"/>
    </source>
</evidence>
<dbReference type="InterPro" id="IPR006696">
    <property type="entry name" value="DUF423"/>
</dbReference>
<comment type="caution">
    <text evidence="7">The sequence shown here is derived from an EMBL/GenBank/DDBJ whole genome shotgun (WGS) entry which is preliminary data.</text>
</comment>
<feature type="transmembrane region" description="Helical" evidence="6">
    <location>
        <begin position="76"/>
        <end position="99"/>
    </location>
</feature>
<dbReference type="PANTHER" id="PTHR43461">
    <property type="entry name" value="TRANSMEMBRANE PROTEIN 256"/>
    <property type="match status" value="1"/>
</dbReference>
<dbReference type="Proteomes" id="UP000621560">
    <property type="component" value="Unassembled WGS sequence"/>
</dbReference>
<sequence>MNPFKHAAIGGLHALLAVLLGAFAAHGLEGWLSADRLDTFETGVRYHMYHGLGIVLIALAADRIGPVRSLLWSMRLLNLGIALFSLSLYVLSVSGVTWLGAITPLGGIAFIAGWLLFAATLWRNHG</sequence>
<dbReference type="GO" id="GO:0005886">
    <property type="term" value="C:plasma membrane"/>
    <property type="evidence" value="ECO:0007669"/>
    <property type="project" value="TreeGrafter"/>
</dbReference>
<protein>
    <submittedName>
        <fullName evidence="7">DUF423 domain-containing protein</fullName>
    </submittedName>
</protein>
<comment type="subcellular location">
    <subcellularLocation>
        <location evidence="1">Membrane</location>
        <topology evidence="1">Multi-pass membrane protein</topology>
    </subcellularLocation>
</comment>
<proteinExistence type="inferred from homology"/>